<evidence type="ECO:0000256" key="7">
    <source>
        <dbReference type="ARBA" id="ARBA00023136"/>
    </source>
</evidence>
<protein>
    <submittedName>
        <fullName evidence="10">Branched-chain amino acid ABC transporter permease</fullName>
    </submittedName>
</protein>
<dbReference type="InterPro" id="IPR052157">
    <property type="entry name" value="BCAA_transport_permease"/>
</dbReference>
<dbReference type="PANTHER" id="PTHR11795">
    <property type="entry name" value="BRANCHED-CHAIN AMINO ACID TRANSPORT SYSTEM PERMEASE PROTEIN LIVH"/>
    <property type="match status" value="1"/>
</dbReference>
<dbReference type="PANTHER" id="PTHR11795:SF445">
    <property type="entry name" value="AMINO ACID ABC TRANSPORTER PERMEASE PROTEIN"/>
    <property type="match status" value="1"/>
</dbReference>
<evidence type="ECO:0000256" key="3">
    <source>
        <dbReference type="ARBA" id="ARBA00022475"/>
    </source>
</evidence>
<feature type="transmembrane region" description="Helical" evidence="9">
    <location>
        <begin position="191"/>
        <end position="214"/>
    </location>
</feature>
<feature type="transmembrane region" description="Helical" evidence="9">
    <location>
        <begin position="220"/>
        <end position="237"/>
    </location>
</feature>
<dbReference type="RefSeq" id="WP_066720787.1">
    <property type="nucleotide sequence ID" value="NZ_JBHSLU010000148.1"/>
</dbReference>
<keyword evidence="7 9" id="KW-0472">Membrane</keyword>
<dbReference type="EMBL" id="JBHSLU010000148">
    <property type="protein sequence ID" value="MFC5509174.1"/>
    <property type="molecule type" value="Genomic_DNA"/>
</dbReference>
<evidence type="ECO:0000256" key="1">
    <source>
        <dbReference type="ARBA" id="ARBA00004651"/>
    </source>
</evidence>
<comment type="caution">
    <text evidence="10">The sequence shown here is derived from an EMBL/GenBank/DDBJ whole genome shotgun (WGS) entry which is preliminary data.</text>
</comment>
<comment type="subcellular location">
    <subcellularLocation>
        <location evidence="1">Cell membrane</location>
        <topology evidence="1">Multi-pass membrane protein</topology>
    </subcellularLocation>
</comment>
<evidence type="ECO:0000256" key="6">
    <source>
        <dbReference type="ARBA" id="ARBA00022989"/>
    </source>
</evidence>
<organism evidence="10 11">
    <name type="scientific">Bosea massiliensis</name>
    <dbReference type="NCBI Taxonomy" id="151419"/>
    <lineage>
        <taxon>Bacteria</taxon>
        <taxon>Pseudomonadati</taxon>
        <taxon>Pseudomonadota</taxon>
        <taxon>Alphaproteobacteria</taxon>
        <taxon>Hyphomicrobiales</taxon>
        <taxon>Boseaceae</taxon>
        <taxon>Bosea</taxon>
    </lineage>
</organism>
<keyword evidence="6 9" id="KW-1133">Transmembrane helix</keyword>
<evidence type="ECO:0000313" key="10">
    <source>
        <dbReference type="EMBL" id="MFC5509174.1"/>
    </source>
</evidence>
<feature type="transmembrane region" description="Helical" evidence="9">
    <location>
        <begin position="6"/>
        <end position="33"/>
    </location>
</feature>
<keyword evidence="2" id="KW-0813">Transport</keyword>
<gene>
    <name evidence="10" type="ORF">ACFPN9_28505</name>
</gene>
<keyword evidence="3" id="KW-1003">Cell membrane</keyword>
<evidence type="ECO:0000256" key="4">
    <source>
        <dbReference type="ARBA" id="ARBA00022692"/>
    </source>
</evidence>
<evidence type="ECO:0000256" key="8">
    <source>
        <dbReference type="ARBA" id="ARBA00037998"/>
    </source>
</evidence>
<comment type="similarity">
    <text evidence="8">Belongs to the binding-protein-dependent transport system permease family. LivHM subfamily.</text>
</comment>
<feature type="transmembrane region" description="Helical" evidence="9">
    <location>
        <begin position="137"/>
        <end position="162"/>
    </location>
</feature>
<evidence type="ECO:0000256" key="5">
    <source>
        <dbReference type="ARBA" id="ARBA00022970"/>
    </source>
</evidence>
<feature type="transmembrane region" description="Helical" evidence="9">
    <location>
        <begin position="65"/>
        <end position="86"/>
    </location>
</feature>
<dbReference type="CDD" id="cd06582">
    <property type="entry name" value="TM_PBP1_LivH_like"/>
    <property type="match status" value="1"/>
</dbReference>
<proteinExistence type="inferred from homology"/>
<feature type="transmembrane region" description="Helical" evidence="9">
    <location>
        <begin position="268"/>
        <end position="288"/>
    </location>
</feature>
<sequence length="290" mass="30226">MFAPDIILAAVLNGLMTGSVYALIALGLTLVYGVLHIINFAHGAMLTAAMFAVYVAQTMLGIDPYVALVPVTLLFFALGYGVQRFLIGPASHGEDRNILLVTLGLSIIIENAMLSIFRSDTRSIDVPYAFESIDLGFTFLALPRVAAFGVALLVALLLGLLLTATDTGRAIRAVAREKTGAALAGIDVAHIYAVTFGLGAACVAIAACLLMPTFYVTPRAGNAFVLVAFTIVVLGGMGSIPGALIGALFIGVVESLCGLFFGESLGQIGIFLIFILVLLVRPTGLFGARA</sequence>
<accession>A0ABW0P966</accession>
<name>A0ABW0P966_9HYPH</name>
<keyword evidence="5" id="KW-0029">Amino-acid transport</keyword>
<keyword evidence="11" id="KW-1185">Reference proteome</keyword>
<feature type="transmembrane region" description="Helical" evidence="9">
    <location>
        <begin position="40"/>
        <end position="59"/>
    </location>
</feature>
<feature type="transmembrane region" description="Helical" evidence="9">
    <location>
        <begin position="98"/>
        <end position="117"/>
    </location>
</feature>
<dbReference type="Proteomes" id="UP001596060">
    <property type="component" value="Unassembled WGS sequence"/>
</dbReference>
<evidence type="ECO:0000256" key="9">
    <source>
        <dbReference type="SAM" id="Phobius"/>
    </source>
</evidence>
<evidence type="ECO:0000256" key="2">
    <source>
        <dbReference type="ARBA" id="ARBA00022448"/>
    </source>
</evidence>
<dbReference type="Pfam" id="PF02653">
    <property type="entry name" value="BPD_transp_2"/>
    <property type="match status" value="1"/>
</dbReference>
<reference evidence="11" key="1">
    <citation type="journal article" date="2019" name="Int. J. Syst. Evol. Microbiol.">
        <title>The Global Catalogue of Microorganisms (GCM) 10K type strain sequencing project: providing services to taxonomists for standard genome sequencing and annotation.</title>
        <authorList>
            <consortium name="The Broad Institute Genomics Platform"/>
            <consortium name="The Broad Institute Genome Sequencing Center for Infectious Disease"/>
            <person name="Wu L."/>
            <person name="Ma J."/>
        </authorList>
    </citation>
    <scope>NUCLEOTIDE SEQUENCE [LARGE SCALE GENOMIC DNA]</scope>
    <source>
        <strain evidence="11">CCUG 43117</strain>
    </source>
</reference>
<dbReference type="InterPro" id="IPR001851">
    <property type="entry name" value="ABC_transp_permease"/>
</dbReference>
<evidence type="ECO:0000313" key="11">
    <source>
        <dbReference type="Proteomes" id="UP001596060"/>
    </source>
</evidence>
<keyword evidence="4 9" id="KW-0812">Transmembrane</keyword>